<evidence type="ECO:0000313" key="3">
    <source>
        <dbReference type="Proteomes" id="UP001500518"/>
    </source>
</evidence>
<name>A0ABP9K4U0_9SPHN</name>
<protein>
    <recommendedName>
        <fullName evidence="4">DUF192 domain-containing protein</fullName>
    </recommendedName>
</protein>
<dbReference type="InterPro" id="IPR003795">
    <property type="entry name" value="DUF192"/>
</dbReference>
<dbReference type="InterPro" id="IPR038695">
    <property type="entry name" value="Saro_0823-like_sf"/>
</dbReference>
<dbReference type="PROSITE" id="PS51257">
    <property type="entry name" value="PROKAR_LIPOPROTEIN"/>
    <property type="match status" value="1"/>
</dbReference>
<keyword evidence="1" id="KW-0732">Signal</keyword>
<dbReference type="PANTHER" id="PTHR37953">
    <property type="entry name" value="UPF0127 PROTEIN MJ1496"/>
    <property type="match status" value="1"/>
</dbReference>
<evidence type="ECO:0000256" key="1">
    <source>
        <dbReference type="SAM" id="SignalP"/>
    </source>
</evidence>
<comment type="caution">
    <text evidence="2">The sequence shown here is derived from an EMBL/GenBank/DDBJ whole genome shotgun (WGS) entry which is preliminary data.</text>
</comment>
<dbReference type="Pfam" id="PF02643">
    <property type="entry name" value="DUF192"/>
    <property type="match status" value="1"/>
</dbReference>
<organism evidence="2 3">
    <name type="scientific">Erythrobacter westpacificensis</name>
    <dbReference type="NCBI Taxonomy" id="1055231"/>
    <lineage>
        <taxon>Bacteria</taxon>
        <taxon>Pseudomonadati</taxon>
        <taxon>Pseudomonadota</taxon>
        <taxon>Alphaproteobacteria</taxon>
        <taxon>Sphingomonadales</taxon>
        <taxon>Erythrobacteraceae</taxon>
        <taxon>Erythrobacter/Porphyrobacter group</taxon>
        <taxon>Erythrobacter</taxon>
    </lineage>
</organism>
<sequence>MGRMIIRHKWLAALGAVVAGALAACSPQAAEQVPEPTSAAAATHPESGLEVIPVTVTTDSGAHTFQAELAASRQEQARGLMFRTEMGADEGMIFPYDTPQELGFWMRNTVLPLDIIFIGSDGRILNIEDGEPYNEVSVTSDGLAVAVLELNQGRAEELGIGPGDLVEW</sequence>
<proteinExistence type="predicted"/>
<dbReference type="EMBL" id="BAABHV010000006">
    <property type="protein sequence ID" value="GAA5049520.1"/>
    <property type="molecule type" value="Genomic_DNA"/>
</dbReference>
<gene>
    <name evidence="2" type="ORF">GCM10023208_07880</name>
</gene>
<evidence type="ECO:0008006" key="4">
    <source>
        <dbReference type="Google" id="ProtNLM"/>
    </source>
</evidence>
<dbReference type="Proteomes" id="UP001500518">
    <property type="component" value="Unassembled WGS sequence"/>
</dbReference>
<evidence type="ECO:0000313" key="2">
    <source>
        <dbReference type="EMBL" id="GAA5049520.1"/>
    </source>
</evidence>
<reference evidence="3" key="1">
    <citation type="journal article" date="2019" name="Int. J. Syst. Evol. Microbiol.">
        <title>The Global Catalogue of Microorganisms (GCM) 10K type strain sequencing project: providing services to taxonomists for standard genome sequencing and annotation.</title>
        <authorList>
            <consortium name="The Broad Institute Genomics Platform"/>
            <consortium name="The Broad Institute Genome Sequencing Center for Infectious Disease"/>
            <person name="Wu L."/>
            <person name="Ma J."/>
        </authorList>
    </citation>
    <scope>NUCLEOTIDE SEQUENCE [LARGE SCALE GENOMIC DNA]</scope>
    <source>
        <strain evidence="3">JCM 18014</strain>
    </source>
</reference>
<accession>A0ABP9K4U0</accession>
<keyword evidence="3" id="KW-1185">Reference proteome</keyword>
<dbReference type="PANTHER" id="PTHR37953:SF1">
    <property type="entry name" value="UPF0127 PROTEIN MJ1496"/>
    <property type="match status" value="1"/>
</dbReference>
<dbReference type="Gene3D" id="2.60.120.1140">
    <property type="entry name" value="Protein of unknown function DUF192"/>
    <property type="match status" value="1"/>
</dbReference>
<feature type="chain" id="PRO_5047049918" description="DUF192 domain-containing protein" evidence="1">
    <location>
        <begin position="30"/>
        <end position="168"/>
    </location>
</feature>
<feature type="signal peptide" evidence="1">
    <location>
        <begin position="1"/>
        <end position="29"/>
    </location>
</feature>